<dbReference type="Proteomes" id="UP000746595">
    <property type="component" value="Unassembled WGS sequence"/>
</dbReference>
<protein>
    <submittedName>
        <fullName evidence="1">Uncharacterized protein</fullName>
    </submittedName>
</protein>
<name>A0ABX1G4A9_9MICC</name>
<gene>
    <name evidence="1" type="ORF">HED64_10235</name>
</gene>
<keyword evidence="2" id="KW-1185">Reference proteome</keyword>
<accession>A0ABX1G4A9</accession>
<dbReference type="RefSeq" id="WP_168151906.1">
    <property type="nucleotide sequence ID" value="NZ_JAAWVT010000004.1"/>
</dbReference>
<evidence type="ECO:0000313" key="2">
    <source>
        <dbReference type="Proteomes" id="UP000746595"/>
    </source>
</evidence>
<comment type="caution">
    <text evidence="1">The sequence shown here is derived from an EMBL/GenBank/DDBJ whole genome shotgun (WGS) entry which is preliminary data.</text>
</comment>
<evidence type="ECO:0000313" key="1">
    <source>
        <dbReference type="EMBL" id="NKG21081.1"/>
    </source>
</evidence>
<proteinExistence type="predicted"/>
<reference evidence="1 2" key="1">
    <citation type="submission" date="2020-04" db="EMBL/GenBank/DDBJ databases">
        <title>Paeniglutamicibacter sp. ANT13_2, a novel actinomycete isolated from sediment in Antarctica.</title>
        <authorList>
            <person name="Sakdapetsiri C."/>
            <person name="Pinyakong O."/>
        </authorList>
    </citation>
    <scope>NUCLEOTIDE SEQUENCE [LARGE SCALE GENOMIC DNA]</scope>
    <source>
        <strain evidence="1 2">ANT13_2</strain>
    </source>
</reference>
<sequence length="68" mass="7436">MITFNFHDRDNDGSTLVTWRTESALGHALIHDAEQARDLAGLNLPGAVSEAAQAYLDREESLQAQEAP</sequence>
<organism evidence="1 2">
    <name type="scientific">Paeniglutamicibacter terrestris</name>
    <dbReference type="NCBI Taxonomy" id="2723403"/>
    <lineage>
        <taxon>Bacteria</taxon>
        <taxon>Bacillati</taxon>
        <taxon>Actinomycetota</taxon>
        <taxon>Actinomycetes</taxon>
        <taxon>Micrococcales</taxon>
        <taxon>Micrococcaceae</taxon>
        <taxon>Paeniglutamicibacter</taxon>
    </lineage>
</organism>
<dbReference type="EMBL" id="JAAWVT010000004">
    <property type="protein sequence ID" value="NKG21081.1"/>
    <property type="molecule type" value="Genomic_DNA"/>
</dbReference>